<evidence type="ECO:0000256" key="1">
    <source>
        <dbReference type="ARBA" id="ARBA00005641"/>
    </source>
</evidence>
<evidence type="ECO:0000256" key="3">
    <source>
        <dbReference type="ARBA" id="ARBA00023001"/>
    </source>
</evidence>
<dbReference type="Pfam" id="PF00150">
    <property type="entry name" value="Cellulase"/>
    <property type="match status" value="1"/>
</dbReference>
<dbReference type="InterPro" id="IPR001547">
    <property type="entry name" value="Glyco_hydro_5"/>
</dbReference>
<gene>
    <name evidence="10" type="ordered locus">Oter_3093</name>
</gene>
<dbReference type="SUPFAM" id="SSF51445">
    <property type="entry name" value="(Trans)glycosidases"/>
    <property type="match status" value="1"/>
</dbReference>
<keyword evidence="4" id="KW-0119">Carbohydrate metabolism</keyword>
<dbReference type="PANTHER" id="PTHR31297">
    <property type="entry name" value="GLUCAN ENDO-1,6-BETA-GLUCOSIDASE B"/>
    <property type="match status" value="1"/>
</dbReference>
<evidence type="ECO:0000256" key="5">
    <source>
        <dbReference type="ARBA" id="ARBA00023295"/>
    </source>
</evidence>
<reference evidence="10 11" key="1">
    <citation type="journal article" date="2011" name="J. Bacteriol.">
        <title>Genome sequence of the verrucomicrobium Opitutus terrae PB90-1, an abundant inhabitant of rice paddy soil ecosystems.</title>
        <authorList>
            <person name="van Passel M.W."/>
            <person name="Kant R."/>
            <person name="Palva A."/>
            <person name="Copeland A."/>
            <person name="Lucas S."/>
            <person name="Lapidus A."/>
            <person name="Glavina del Rio T."/>
            <person name="Pitluck S."/>
            <person name="Goltsman E."/>
            <person name="Clum A."/>
            <person name="Sun H."/>
            <person name="Schmutz J."/>
            <person name="Larimer F.W."/>
            <person name="Land M.L."/>
            <person name="Hauser L."/>
            <person name="Kyrpides N."/>
            <person name="Mikhailova N."/>
            <person name="Richardson P.P."/>
            <person name="Janssen P.H."/>
            <person name="de Vos W.M."/>
            <person name="Smidt H."/>
        </authorList>
    </citation>
    <scope>NUCLEOTIDE SEQUENCE [LARGE SCALE GENOMIC DNA]</scope>
    <source>
        <strain evidence="11">DSM 11246 / JCM 15787 / PB90-1</strain>
    </source>
</reference>
<dbReference type="STRING" id="452637.Oter_3093"/>
<dbReference type="GO" id="GO:0030245">
    <property type="term" value="P:cellulose catabolic process"/>
    <property type="evidence" value="ECO:0007669"/>
    <property type="project" value="UniProtKB-KW"/>
</dbReference>
<evidence type="ECO:0000256" key="6">
    <source>
        <dbReference type="ARBA" id="ARBA00023326"/>
    </source>
</evidence>
<dbReference type="eggNOG" id="COG2730">
    <property type="taxonomic scope" value="Bacteria"/>
</dbReference>
<dbReference type="KEGG" id="ote:Oter_3093"/>
<sequence>MKAWIFGMCVLGGLLPAWLRAAEEKISPTAQELMEEGEERREYTFKRGVNISHWLSQNSPARPFAAPWFDEEDVSWIARQGFDHIRLPVDLRQCLRADGTLDPEKLKPIEEAIFWTGSRGLGLVLDAHFLPGADFNAVDGDKRVFTDEKLQEQAAEIWRELSRHFLDEGPWLRFEILNEPVAAENEQVNAFMRRMLTAIREGNHQRVAYVTSNRWSSFETVRDVVLPEDPHVALTLHFYEPMVFTHQRAPWAGFKGTLPPVNFPGKAPAVDGHTLPHYNLGVVAGTELTVEQIAAAFARVEAWAREHAPKTEIYLGEFGVYRAADPASQRRWIRAVVEQCEKRGWGWAVWDYQGGFAVRDADGRPTPVLEGLFPEQK</sequence>
<dbReference type="GO" id="GO:0008422">
    <property type="term" value="F:beta-glucosidase activity"/>
    <property type="evidence" value="ECO:0007669"/>
    <property type="project" value="TreeGrafter"/>
</dbReference>
<dbReference type="InterPro" id="IPR050386">
    <property type="entry name" value="Glycosyl_hydrolase_5"/>
</dbReference>
<keyword evidence="3" id="KW-0136">Cellulose degradation</keyword>
<keyword evidence="5 7" id="KW-0326">Glycosidase</keyword>
<dbReference type="CAZy" id="GH5">
    <property type="family name" value="Glycoside Hydrolase Family 5"/>
</dbReference>
<dbReference type="Gene3D" id="3.20.20.80">
    <property type="entry name" value="Glycosidases"/>
    <property type="match status" value="1"/>
</dbReference>
<feature type="chain" id="PRO_5002774634" evidence="8">
    <location>
        <begin position="22"/>
        <end position="377"/>
    </location>
</feature>
<dbReference type="OrthoDB" id="9800955at2"/>
<evidence type="ECO:0000256" key="2">
    <source>
        <dbReference type="ARBA" id="ARBA00022801"/>
    </source>
</evidence>
<evidence type="ECO:0000259" key="9">
    <source>
        <dbReference type="Pfam" id="PF00150"/>
    </source>
</evidence>
<evidence type="ECO:0000313" key="11">
    <source>
        <dbReference type="Proteomes" id="UP000007013"/>
    </source>
</evidence>
<comment type="similarity">
    <text evidence="1 7">Belongs to the glycosyl hydrolase 5 (cellulase A) family.</text>
</comment>
<keyword evidence="2 7" id="KW-0378">Hydrolase</keyword>
<dbReference type="HOGENOM" id="CLU_018668_1_0_0"/>
<feature type="domain" description="Glycoside hydrolase family 5" evidence="9">
    <location>
        <begin position="73"/>
        <end position="353"/>
    </location>
</feature>
<dbReference type="AlphaFoldDB" id="B1ZZH0"/>
<keyword evidence="6" id="KW-0624">Polysaccharide degradation</keyword>
<keyword evidence="8" id="KW-0732">Signal</keyword>
<accession>B1ZZH0</accession>
<dbReference type="EMBL" id="CP001032">
    <property type="protein sequence ID" value="ACB76373.1"/>
    <property type="molecule type" value="Genomic_DNA"/>
</dbReference>
<dbReference type="Proteomes" id="UP000007013">
    <property type="component" value="Chromosome"/>
</dbReference>
<evidence type="ECO:0000256" key="7">
    <source>
        <dbReference type="RuleBase" id="RU361153"/>
    </source>
</evidence>
<proteinExistence type="inferred from homology"/>
<dbReference type="PANTHER" id="PTHR31297:SF41">
    <property type="entry name" value="ENDOGLUCANASE, PUTATIVE (AFU_ORTHOLOGUE AFUA_5G01830)-RELATED"/>
    <property type="match status" value="1"/>
</dbReference>
<organism evidence="10 11">
    <name type="scientific">Opitutus terrae (strain DSM 11246 / JCM 15787 / PB90-1)</name>
    <dbReference type="NCBI Taxonomy" id="452637"/>
    <lineage>
        <taxon>Bacteria</taxon>
        <taxon>Pseudomonadati</taxon>
        <taxon>Verrucomicrobiota</taxon>
        <taxon>Opitutia</taxon>
        <taxon>Opitutales</taxon>
        <taxon>Opitutaceae</taxon>
        <taxon>Opitutus</taxon>
    </lineage>
</organism>
<feature type="signal peptide" evidence="8">
    <location>
        <begin position="1"/>
        <end position="21"/>
    </location>
</feature>
<evidence type="ECO:0000256" key="4">
    <source>
        <dbReference type="ARBA" id="ARBA00023277"/>
    </source>
</evidence>
<keyword evidence="11" id="KW-1185">Reference proteome</keyword>
<dbReference type="RefSeq" id="WP_012375902.1">
    <property type="nucleotide sequence ID" value="NC_010571.1"/>
</dbReference>
<protein>
    <submittedName>
        <fullName evidence="10">Glycoside hydrolase family 5</fullName>
    </submittedName>
</protein>
<dbReference type="GO" id="GO:0009986">
    <property type="term" value="C:cell surface"/>
    <property type="evidence" value="ECO:0007669"/>
    <property type="project" value="TreeGrafter"/>
</dbReference>
<dbReference type="GO" id="GO:0005576">
    <property type="term" value="C:extracellular region"/>
    <property type="evidence" value="ECO:0007669"/>
    <property type="project" value="TreeGrafter"/>
</dbReference>
<evidence type="ECO:0000313" key="10">
    <source>
        <dbReference type="EMBL" id="ACB76373.1"/>
    </source>
</evidence>
<name>B1ZZH0_OPITP</name>
<evidence type="ECO:0000256" key="8">
    <source>
        <dbReference type="SAM" id="SignalP"/>
    </source>
</evidence>
<dbReference type="InterPro" id="IPR017853">
    <property type="entry name" value="GH"/>
</dbReference>